<evidence type="ECO:0000256" key="5">
    <source>
        <dbReference type="SAM" id="MobiDB-lite"/>
    </source>
</evidence>
<evidence type="ECO:0008006" key="9">
    <source>
        <dbReference type="Google" id="ProtNLM"/>
    </source>
</evidence>
<keyword evidence="2 6" id="KW-0812">Transmembrane</keyword>
<protein>
    <recommendedName>
        <fullName evidence="9">G-protein coupled receptors family 2 profile 2 domain-containing protein</fullName>
    </recommendedName>
</protein>
<evidence type="ECO:0000313" key="7">
    <source>
        <dbReference type="EMBL" id="KAJ6243542.1"/>
    </source>
</evidence>
<dbReference type="SUPFAM" id="SSF81321">
    <property type="entry name" value="Family A G protein-coupled receptor-like"/>
    <property type="match status" value="1"/>
</dbReference>
<dbReference type="PANTHER" id="PTHR23112:SF0">
    <property type="entry name" value="TRANSMEMBRANE PROTEIN 116"/>
    <property type="match status" value="1"/>
</dbReference>
<dbReference type="Gene3D" id="1.20.1070.10">
    <property type="entry name" value="Rhodopsin 7-helix transmembrane proteins"/>
    <property type="match status" value="1"/>
</dbReference>
<gene>
    <name evidence="7" type="ORF">M0813_21979</name>
</gene>
<proteinExistence type="predicted"/>
<keyword evidence="8" id="KW-1185">Reference proteome</keyword>
<reference evidence="7" key="1">
    <citation type="submission" date="2022-08" db="EMBL/GenBank/DDBJ databases">
        <title>Novel sulfate-reducing endosymbionts in the free-living metamonad Anaeramoeba.</title>
        <authorList>
            <person name="Jerlstrom-Hultqvist J."/>
            <person name="Cepicka I."/>
            <person name="Gallot-Lavallee L."/>
            <person name="Salas-Leiva D."/>
            <person name="Curtis B.A."/>
            <person name="Zahonova K."/>
            <person name="Pipaliya S."/>
            <person name="Dacks J."/>
            <person name="Roger A.J."/>
        </authorList>
    </citation>
    <scope>NUCLEOTIDE SEQUENCE</scope>
    <source>
        <strain evidence="7">Schooner1</strain>
    </source>
</reference>
<keyword evidence="3 6" id="KW-1133">Transmembrane helix</keyword>
<sequence length="309" mass="36416">MCLLLLSTSIETIGTFIGAPLSILGAILTFWFSRFVSMKTFPFKHYLTVLSFFDFILAVILFIPGYKFDNFCKIQPIFVAVTWNVPIWCSAFLSCGIWFHVVKDWSLKQVSKRVLPIFLLLLIPVEVLEAVVFYYRGRGKQDFTNWCWIVKEERFLILTLYIPYWGYSLICYLFSGFLANYYCRKKQQDKLTKYKIRRWLLFPILLFIITIWTSIKRIRQVYNPRVMELAWLDFCQGFFSPLIGFFDFLLFYIFDPSIRKEVVMNIKKEIEHESPLEVPLLTNSSVDELSDSTQNSQSSSSLHSLLIKN</sequence>
<feature type="transmembrane region" description="Helical" evidence="6">
    <location>
        <begin position="77"/>
        <end position="102"/>
    </location>
</feature>
<dbReference type="Proteomes" id="UP001150062">
    <property type="component" value="Unassembled WGS sequence"/>
</dbReference>
<feature type="transmembrane region" description="Helical" evidence="6">
    <location>
        <begin position="45"/>
        <end position="65"/>
    </location>
</feature>
<feature type="transmembrane region" description="Helical" evidence="6">
    <location>
        <begin position="199"/>
        <end position="218"/>
    </location>
</feature>
<feature type="transmembrane region" description="Helical" evidence="6">
    <location>
        <begin position="230"/>
        <end position="254"/>
    </location>
</feature>
<comment type="subcellular location">
    <subcellularLocation>
        <location evidence="1">Membrane</location>
        <topology evidence="1">Multi-pass membrane protein</topology>
    </subcellularLocation>
</comment>
<evidence type="ECO:0000256" key="3">
    <source>
        <dbReference type="ARBA" id="ARBA00022989"/>
    </source>
</evidence>
<dbReference type="PANTHER" id="PTHR23112">
    <property type="entry name" value="G PROTEIN-COUPLED RECEPTOR 157-RELATED"/>
    <property type="match status" value="1"/>
</dbReference>
<organism evidence="7 8">
    <name type="scientific">Anaeramoeba flamelloides</name>
    <dbReference type="NCBI Taxonomy" id="1746091"/>
    <lineage>
        <taxon>Eukaryota</taxon>
        <taxon>Metamonada</taxon>
        <taxon>Anaeramoebidae</taxon>
        <taxon>Anaeramoeba</taxon>
    </lineage>
</organism>
<feature type="compositionally biased region" description="Low complexity" evidence="5">
    <location>
        <begin position="291"/>
        <end position="309"/>
    </location>
</feature>
<keyword evidence="4 6" id="KW-0472">Membrane</keyword>
<evidence type="ECO:0000256" key="1">
    <source>
        <dbReference type="ARBA" id="ARBA00004141"/>
    </source>
</evidence>
<evidence type="ECO:0000313" key="8">
    <source>
        <dbReference type="Proteomes" id="UP001150062"/>
    </source>
</evidence>
<accession>A0ABQ8YG26</accession>
<feature type="transmembrane region" description="Helical" evidence="6">
    <location>
        <begin position="12"/>
        <end position="33"/>
    </location>
</feature>
<feature type="transmembrane region" description="Helical" evidence="6">
    <location>
        <begin position="155"/>
        <end position="178"/>
    </location>
</feature>
<name>A0ABQ8YG26_9EUKA</name>
<evidence type="ECO:0000256" key="4">
    <source>
        <dbReference type="ARBA" id="ARBA00023136"/>
    </source>
</evidence>
<feature type="transmembrane region" description="Helical" evidence="6">
    <location>
        <begin position="114"/>
        <end position="135"/>
    </location>
</feature>
<evidence type="ECO:0000256" key="6">
    <source>
        <dbReference type="SAM" id="Phobius"/>
    </source>
</evidence>
<evidence type="ECO:0000256" key="2">
    <source>
        <dbReference type="ARBA" id="ARBA00022692"/>
    </source>
</evidence>
<dbReference type="EMBL" id="JAOAOG010000168">
    <property type="protein sequence ID" value="KAJ6243542.1"/>
    <property type="molecule type" value="Genomic_DNA"/>
</dbReference>
<comment type="caution">
    <text evidence="7">The sequence shown here is derived from an EMBL/GenBank/DDBJ whole genome shotgun (WGS) entry which is preliminary data.</text>
</comment>
<feature type="region of interest" description="Disordered" evidence="5">
    <location>
        <begin position="288"/>
        <end position="309"/>
    </location>
</feature>